<dbReference type="PROSITE" id="PS51257">
    <property type="entry name" value="PROKAR_LIPOPROTEIN"/>
    <property type="match status" value="1"/>
</dbReference>
<name>A0ABP9EX29_9ACTN</name>
<dbReference type="Proteomes" id="UP001501521">
    <property type="component" value="Unassembled WGS sequence"/>
</dbReference>
<gene>
    <name evidence="1" type="ORF">GCM10025789_01910</name>
</gene>
<keyword evidence="2" id="KW-1185">Reference proteome</keyword>
<accession>A0ABP9EX29</accession>
<sequence>MRGDMVGAAPWATATTPQVAAVALIVASACARWAAEALGAVERSRTRAVTAATRLRLTPLLP</sequence>
<evidence type="ECO:0000313" key="1">
    <source>
        <dbReference type="EMBL" id="GAA4889174.1"/>
    </source>
</evidence>
<evidence type="ECO:0000313" key="2">
    <source>
        <dbReference type="Proteomes" id="UP001501521"/>
    </source>
</evidence>
<reference evidence="2" key="1">
    <citation type="journal article" date="2019" name="Int. J. Syst. Evol. Microbiol.">
        <title>The Global Catalogue of Microorganisms (GCM) 10K type strain sequencing project: providing services to taxonomists for standard genome sequencing and annotation.</title>
        <authorList>
            <consortium name="The Broad Institute Genomics Platform"/>
            <consortium name="The Broad Institute Genome Sequencing Center for Infectious Disease"/>
            <person name="Wu L."/>
            <person name="Ma J."/>
        </authorList>
    </citation>
    <scope>NUCLEOTIDE SEQUENCE [LARGE SCALE GENOMIC DNA]</scope>
    <source>
        <strain evidence="2">JCM 19125</strain>
    </source>
</reference>
<proteinExistence type="predicted"/>
<protein>
    <submittedName>
        <fullName evidence="1">Uncharacterized protein</fullName>
    </submittedName>
</protein>
<dbReference type="EMBL" id="BAABLV010000005">
    <property type="protein sequence ID" value="GAA4889174.1"/>
    <property type="molecule type" value="Genomic_DNA"/>
</dbReference>
<comment type="caution">
    <text evidence="1">The sequence shown here is derived from an EMBL/GenBank/DDBJ whole genome shotgun (WGS) entry which is preliminary data.</text>
</comment>
<organism evidence="1 2">
    <name type="scientific">Tessaracoccus lubricantis</name>
    <dbReference type="NCBI Taxonomy" id="545543"/>
    <lineage>
        <taxon>Bacteria</taxon>
        <taxon>Bacillati</taxon>
        <taxon>Actinomycetota</taxon>
        <taxon>Actinomycetes</taxon>
        <taxon>Propionibacteriales</taxon>
        <taxon>Propionibacteriaceae</taxon>
        <taxon>Tessaracoccus</taxon>
    </lineage>
</organism>